<dbReference type="OMA" id="KWGFKWE"/>
<proteinExistence type="predicted"/>
<dbReference type="STRING" id="670483.S7RQ16"/>
<dbReference type="PANTHER" id="PTHR46563">
    <property type="entry name" value="RING-TYPE DOMAIN-CONTAINING PROTEIN"/>
    <property type="match status" value="1"/>
</dbReference>
<name>S7RQ16_GLOTA</name>
<reference evidence="2 3" key="1">
    <citation type="journal article" date="2012" name="Science">
        <title>The Paleozoic origin of enzymatic lignin decomposition reconstructed from 31 fungal genomes.</title>
        <authorList>
            <person name="Floudas D."/>
            <person name="Binder M."/>
            <person name="Riley R."/>
            <person name="Barry K."/>
            <person name="Blanchette R.A."/>
            <person name="Henrissat B."/>
            <person name="Martinez A.T."/>
            <person name="Otillar R."/>
            <person name="Spatafora J.W."/>
            <person name="Yadav J.S."/>
            <person name="Aerts A."/>
            <person name="Benoit I."/>
            <person name="Boyd A."/>
            <person name="Carlson A."/>
            <person name="Copeland A."/>
            <person name="Coutinho P.M."/>
            <person name="de Vries R.P."/>
            <person name="Ferreira P."/>
            <person name="Findley K."/>
            <person name="Foster B."/>
            <person name="Gaskell J."/>
            <person name="Glotzer D."/>
            <person name="Gorecki P."/>
            <person name="Heitman J."/>
            <person name="Hesse C."/>
            <person name="Hori C."/>
            <person name="Igarashi K."/>
            <person name="Jurgens J.A."/>
            <person name="Kallen N."/>
            <person name="Kersten P."/>
            <person name="Kohler A."/>
            <person name="Kuees U."/>
            <person name="Kumar T.K.A."/>
            <person name="Kuo A."/>
            <person name="LaButti K."/>
            <person name="Larrondo L.F."/>
            <person name="Lindquist E."/>
            <person name="Ling A."/>
            <person name="Lombard V."/>
            <person name="Lucas S."/>
            <person name="Lundell T."/>
            <person name="Martin R."/>
            <person name="McLaughlin D.J."/>
            <person name="Morgenstern I."/>
            <person name="Morin E."/>
            <person name="Murat C."/>
            <person name="Nagy L.G."/>
            <person name="Nolan M."/>
            <person name="Ohm R.A."/>
            <person name="Patyshakuliyeva A."/>
            <person name="Rokas A."/>
            <person name="Ruiz-Duenas F.J."/>
            <person name="Sabat G."/>
            <person name="Salamov A."/>
            <person name="Samejima M."/>
            <person name="Schmutz J."/>
            <person name="Slot J.C."/>
            <person name="St John F."/>
            <person name="Stenlid J."/>
            <person name="Sun H."/>
            <person name="Sun S."/>
            <person name="Syed K."/>
            <person name="Tsang A."/>
            <person name="Wiebenga A."/>
            <person name="Young D."/>
            <person name="Pisabarro A."/>
            <person name="Eastwood D.C."/>
            <person name="Martin F."/>
            <person name="Cullen D."/>
            <person name="Grigoriev I.V."/>
            <person name="Hibbett D.S."/>
        </authorList>
    </citation>
    <scope>NUCLEOTIDE SEQUENCE [LARGE SCALE GENOMIC DNA]</scope>
    <source>
        <strain evidence="2 3">ATCC 11539</strain>
    </source>
</reference>
<organism evidence="2 3">
    <name type="scientific">Gloeophyllum trabeum (strain ATCC 11539 / FP-39264 / Madison 617)</name>
    <name type="common">Brown rot fungus</name>
    <dbReference type="NCBI Taxonomy" id="670483"/>
    <lineage>
        <taxon>Eukaryota</taxon>
        <taxon>Fungi</taxon>
        <taxon>Dikarya</taxon>
        <taxon>Basidiomycota</taxon>
        <taxon>Agaricomycotina</taxon>
        <taxon>Agaricomycetes</taxon>
        <taxon>Gloeophyllales</taxon>
        <taxon>Gloeophyllaceae</taxon>
        <taxon>Gloeophyllum</taxon>
    </lineage>
</organism>
<dbReference type="KEGG" id="gtr:GLOTRDRAFT_39583"/>
<feature type="compositionally biased region" description="Low complexity" evidence="1">
    <location>
        <begin position="184"/>
        <end position="197"/>
    </location>
</feature>
<dbReference type="eggNOG" id="ENOG502S7D8">
    <property type="taxonomic scope" value="Eukaryota"/>
</dbReference>
<sequence>MSLDQNLFTLNLVQRPDNPAVIDLVDTNGTAHYRKQRIPGSVYKIELVDPLSESVLATATAPSATNKHKTIELYNPNLAIDLRYTGTLSTRWKFKWEDHEFEWKKEECFIIRKPDPPVLVAITKEPSSRVRSWTVQILDYNINRFDIEDRKGLEIVILTALLTFGDSSDTYHPPGDDPPPYSDPIPSSSTAQAAPASLVASSDIKASPEEPLEYKPPTPPPKPTPKTGIDRIAEVHAMREEINEVTVDDEGLCMDYARYCYNLLQDEAMLFITVRSASPEQVPKVLHVVEEAKRLRHQAGIAYEEELHQYVVYDTKPVPRKVPRVINLDDPPSTSLYTPRSSLTVHLSKIPMPELQPKPPAQPEPAFNPEEFGTWAHHSDSYPTPSQSPKEESHKGKGKEKVLDPKGKGKEKQSSKDRKKREKMEKEEKEREKKEQEDKDKREKEERERERKERERREKESPKQKAKREKKEREQEVKDREREERERRERGK</sequence>
<dbReference type="PANTHER" id="PTHR46563:SF1">
    <property type="entry name" value="RING-TYPE DOMAIN-CONTAINING PROTEIN-RELATED"/>
    <property type="match status" value="1"/>
</dbReference>
<keyword evidence="3" id="KW-1185">Reference proteome</keyword>
<dbReference type="EMBL" id="KB469300">
    <property type="protein sequence ID" value="EPQ56680.1"/>
    <property type="molecule type" value="Genomic_DNA"/>
</dbReference>
<feature type="region of interest" description="Disordered" evidence="1">
    <location>
        <begin position="352"/>
        <end position="492"/>
    </location>
</feature>
<gene>
    <name evidence="2" type="ORF">GLOTRDRAFT_39583</name>
</gene>
<feature type="compositionally biased region" description="Pro residues" evidence="1">
    <location>
        <begin position="214"/>
        <end position="224"/>
    </location>
</feature>
<dbReference type="HOGENOM" id="CLU_024142_1_0_1"/>
<evidence type="ECO:0000313" key="2">
    <source>
        <dbReference type="EMBL" id="EPQ56680.1"/>
    </source>
</evidence>
<protein>
    <submittedName>
        <fullName evidence="2">Uncharacterized protein</fullName>
    </submittedName>
</protein>
<evidence type="ECO:0000313" key="3">
    <source>
        <dbReference type="Proteomes" id="UP000030669"/>
    </source>
</evidence>
<accession>S7RQ16</accession>
<feature type="compositionally biased region" description="Basic and acidic residues" evidence="1">
    <location>
        <begin position="389"/>
        <end position="492"/>
    </location>
</feature>
<dbReference type="OrthoDB" id="3357341at2759"/>
<dbReference type="Proteomes" id="UP000030669">
    <property type="component" value="Unassembled WGS sequence"/>
</dbReference>
<feature type="compositionally biased region" description="Pro residues" evidence="1">
    <location>
        <begin position="354"/>
        <end position="363"/>
    </location>
</feature>
<dbReference type="RefSeq" id="XP_007864780.1">
    <property type="nucleotide sequence ID" value="XM_007866589.1"/>
</dbReference>
<evidence type="ECO:0000256" key="1">
    <source>
        <dbReference type="SAM" id="MobiDB-lite"/>
    </source>
</evidence>
<feature type="region of interest" description="Disordered" evidence="1">
    <location>
        <begin position="169"/>
        <end position="228"/>
    </location>
</feature>
<dbReference type="AlphaFoldDB" id="S7RQ16"/>
<dbReference type="GeneID" id="19305920"/>